<dbReference type="PANTHER" id="PTHR36834:SF1">
    <property type="entry name" value="INTEGRAL MEMBRANE PROTEIN"/>
    <property type="match status" value="1"/>
</dbReference>
<dbReference type="InterPro" id="IPR006976">
    <property type="entry name" value="VanZ-like"/>
</dbReference>
<feature type="transmembrane region" description="Helical" evidence="1">
    <location>
        <begin position="78"/>
        <end position="96"/>
    </location>
</feature>
<dbReference type="EMBL" id="JAWDIS010000002">
    <property type="protein sequence ID" value="MDU0367399.1"/>
    <property type="molecule type" value="Genomic_DNA"/>
</dbReference>
<dbReference type="RefSeq" id="WP_315995256.1">
    <property type="nucleotide sequence ID" value="NZ_JAWDIS010000002.1"/>
</dbReference>
<comment type="caution">
    <text evidence="3">The sequence shown here is derived from an EMBL/GenBank/DDBJ whole genome shotgun (WGS) entry which is preliminary data.</text>
</comment>
<feature type="transmembrane region" description="Helical" evidence="1">
    <location>
        <begin position="108"/>
        <end position="129"/>
    </location>
</feature>
<dbReference type="Pfam" id="PF04892">
    <property type="entry name" value="VanZ"/>
    <property type="match status" value="1"/>
</dbReference>
<evidence type="ECO:0000256" key="1">
    <source>
        <dbReference type="SAM" id="Phobius"/>
    </source>
</evidence>
<keyword evidence="1" id="KW-0812">Transmembrane</keyword>
<accession>A0ABU3T7P1</accession>
<name>A0ABU3T7P1_9MICO</name>
<feature type="transmembrane region" description="Helical" evidence="1">
    <location>
        <begin position="44"/>
        <end position="71"/>
    </location>
</feature>
<dbReference type="Proteomes" id="UP001263371">
    <property type="component" value="Unassembled WGS sequence"/>
</dbReference>
<organism evidence="3 4">
    <name type="scientific">Microbacterium galbum</name>
    <dbReference type="NCBI Taxonomy" id="3075994"/>
    <lineage>
        <taxon>Bacteria</taxon>
        <taxon>Bacillati</taxon>
        <taxon>Actinomycetota</taxon>
        <taxon>Actinomycetes</taxon>
        <taxon>Micrococcales</taxon>
        <taxon>Microbacteriaceae</taxon>
        <taxon>Microbacterium</taxon>
    </lineage>
</organism>
<dbReference type="PANTHER" id="PTHR36834">
    <property type="entry name" value="MEMBRANE PROTEIN-RELATED"/>
    <property type="match status" value="1"/>
</dbReference>
<keyword evidence="4" id="KW-1185">Reference proteome</keyword>
<reference evidence="3 4" key="1">
    <citation type="submission" date="2023-09" db="EMBL/GenBank/DDBJ databases">
        <title>Microbacterium fusihabitans sp. nov., Microbacterium phycihabitans sp. nov., and Microbacterium cervinum sp. nov., isolated from dried seaweeds of beach.</title>
        <authorList>
            <person name="Lee S.D."/>
        </authorList>
    </citation>
    <scope>NUCLEOTIDE SEQUENCE [LARGE SCALE GENOMIC DNA]</scope>
    <source>
        <strain evidence="3 4">KSW4-17</strain>
    </source>
</reference>
<keyword evidence="1" id="KW-1133">Transmembrane helix</keyword>
<sequence length="148" mass="16437">MLVAASCVYAAAVWWMTLRPSIYDDRVGGILHRVFRALASWPGTAWITFDLVEFSANVLLFVPLGVLVVAWRRRWWQGILLGLVLSAAIEITQLAFLPTRVADPRDVIANTLGAAVGVGVAIVLSRRIVRSQESHKPRHRKLIDRGAQ</sequence>
<evidence type="ECO:0000259" key="2">
    <source>
        <dbReference type="Pfam" id="PF04892"/>
    </source>
</evidence>
<evidence type="ECO:0000313" key="4">
    <source>
        <dbReference type="Proteomes" id="UP001263371"/>
    </source>
</evidence>
<feature type="domain" description="VanZ-like" evidence="2">
    <location>
        <begin position="8"/>
        <end position="124"/>
    </location>
</feature>
<protein>
    <submittedName>
        <fullName evidence="3">VanZ family protein</fullName>
    </submittedName>
</protein>
<dbReference type="InterPro" id="IPR053150">
    <property type="entry name" value="Teicoplanin_resist-assoc"/>
</dbReference>
<keyword evidence="1" id="KW-0472">Membrane</keyword>
<evidence type="ECO:0000313" key="3">
    <source>
        <dbReference type="EMBL" id="MDU0367399.1"/>
    </source>
</evidence>
<gene>
    <name evidence="3" type="ORF">RWH45_09230</name>
</gene>
<proteinExistence type="predicted"/>